<evidence type="ECO:0000256" key="5">
    <source>
        <dbReference type="HAMAP-Rule" id="MF_00844"/>
    </source>
</evidence>
<evidence type="ECO:0000256" key="4">
    <source>
        <dbReference type="ARBA" id="ARBA00022917"/>
    </source>
</evidence>
<comment type="function">
    <text evidence="5">Key component of the ribosome quality control system (RQC), a ribosome-associated complex that mediates the extraction of incompletely synthesized nascent chains from stalled ribosomes and their subsequent degradation. RqcH recruits Ala-charged tRNA, and with RqcP directs the elongation of stalled nascent chains on 50S ribosomal subunits, leading to non-templated C-terminal alanine extensions (Ala tail). The Ala tail promotes nascent chain degradation. May add between 1 and at least 8 Ala residues. Binds to stalled 50S ribosomal subunits.</text>
</comment>
<gene>
    <name evidence="5" type="primary">rqcH</name>
    <name evidence="7" type="ORF">J2Z34_002581</name>
</gene>
<keyword evidence="4 5" id="KW-0648">Protein biosynthesis</keyword>
<evidence type="ECO:0000256" key="2">
    <source>
        <dbReference type="ARBA" id="ARBA00022730"/>
    </source>
</evidence>
<evidence type="ECO:0000313" key="8">
    <source>
        <dbReference type="Proteomes" id="UP001519271"/>
    </source>
</evidence>
<dbReference type="Pfam" id="PF05670">
    <property type="entry name" value="NFACT-R_1"/>
    <property type="match status" value="1"/>
</dbReference>
<dbReference type="Proteomes" id="UP001519271">
    <property type="component" value="Unassembled WGS sequence"/>
</dbReference>
<organism evidence="7 8">
    <name type="scientific">Youngiibacter multivorans</name>
    <dbReference type="NCBI Taxonomy" id="937251"/>
    <lineage>
        <taxon>Bacteria</taxon>
        <taxon>Bacillati</taxon>
        <taxon>Bacillota</taxon>
        <taxon>Clostridia</taxon>
        <taxon>Eubacteriales</taxon>
        <taxon>Clostridiaceae</taxon>
        <taxon>Youngiibacter</taxon>
    </lineage>
</organism>
<dbReference type="InterPro" id="IPR008532">
    <property type="entry name" value="NFACT_RNA-bd"/>
</dbReference>
<evidence type="ECO:0000256" key="3">
    <source>
        <dbReference type="ARBA" id="ARBA00022884"/>
    </source>
</evidence>
<accession>A0ABS4G679</accession>
<comment type="similarity">
    <text evidence="5">Belongs to the NEMF family.</text>
</comment>
<dbReference type="PANTHER" id="PTHR15239:SF6">
    <property type="entry name" value="RIBOSOME QUALITY CONTROL COMPLEX SUBUNIT NEMF"/>
    <property type="match status" value="1"/>
</dbReference>
<dbReference type="EMBL" id="JAGGKC010000023">
    <property type="protein sequence ID" value="MBP1920083.1"/>
    <property type="molecule type" value="Genomic_DNA"/>
</dbReference>
<dbReference type="PANTHER" id="PTHR15239">
    <property type="entry name" value="NUCLEAR EXPORT MEDIATOR FACTOR NEMF"/>
    <property type="match status" value="1"/>
</dbReference>
<keyword evidence="8" id="KW-1185">Reference proteome</keyword>
<keyword evidence="1 5" id="KW-0820">tRNA-binding</keyword>
<dbReference type="Pfam" id="PF05833">
    <property type="entry name" value="NFACT_N"/>
    <property type="match status" value="1"/>
</dbReference>
<proteinExistence type="inferred from homology"/>
<evidence type="ECO:0000259" key="6">
    <source>
        <dbReference type="Pfam" id="PF05670"/>
    </source>
</evidence>
<evidence type="ECO:0000313" key="7">
    <source>
        <dbReference type="EMBL" id="MBP1920083.1"/>
    </source>
</evidence>
<reference evidence="7 8" key="1">
    <citation type="submission" date="2021-03" db="EMBL/GenBank/DDBJ databases">
        <title>Genomic Encyclopedia of Type Strains, Phase IV (KMG-IV): sequencing the most valuable type-strain genomes for metagenomic binning, comparative biology and taxonomic classification.</title>
        <authorList>
            <person name="Goeker M."/>
        </authorList>
    </citation>
    <scope>NUCLEOTIDE SEQUENCE [LARGE SCALE GENOMIC DNA]</scope>
    <source>
        <strain evidence="7 8">DSM 6139</strain>
    </source>
</reference>
<comment type="caution">
    <text evidence="7">The sequence shown here is derived from an EMBL/GenBank/DDBJ whole genome shotgun (WGS) entry which is preliminary data.</text>
</comment>
<keyword evidence="3 5" id="KW-0694">RNA-binding</keyword>
<feature type="domain" description="NFACT RNA-binding" evidence="6">
    <location>
        <begin position="438"/>
        <end position="530"/>
    </location>
</feature>
<protein>
    <recommendedName>
        <fullName evidence="5">Rqc2 homolog RqcH</fullName>
        <shortName evidence="5">RqcH</shortName>
    </recommendedName>
</protein>
<dbReference type="InterPro" id="IPR051608">
    <property type="entry name" value="RQC_Subunit_NEMF"/>
</dbReference>
<dbReference type="InterPro" id="IPR043682">
    <property type="entry name" value="RqcH_bacterial"/>
</dbReference>
<name>A0ABS4G679_9CLOT</name>
<dbReference type="RefSeq" id="WP_209460261.1">
    <property type="nucleotide sequence ID" value="NZ_JAGGKC010000023.1"/>
</dbReference>
<keyword evidence="2 5" id="KW-0699">rRNA-binding</keyword>
<dbReference type="Gene3D" id="2.30.310.10">
    <property type="entry name" value="ibrinogen binding protein from staphylococcus aureus domain"/>
    <property type="match status" value="1"/>
</dbReference>
<dbReference type="HAMAP" id="MF_00844_B">
    <property type="entry name" value="RqcH_B"/>
    <property type="match status" value="1"/>
</dbReference>
<sequence length="557" mass="63759">MALDGIYFSNVVKEISTGLEGSRVDKVNQPESDVIILTFRGRSGNRKLLITSNSSFSRLHFTEIPRQNPLQAPLFLMVLRKHLQGAFFEGISQLDGDRLVNLTFSGKDEMGFDQKFILSVEMMGRHSNIILIRERDMKIIECIKHVSADRNTYRVLLPGKAYMPPPPSNKLDPLSYTDEELLLAGDPENIDPEFFSRIFSGVSKRTSNLIHELYEGTKPLAFIRNILESTGRGTSFYIMKEDGEYKDVVSYPFNGDLVRYESASKALEDFVSERDQKDRMRGKSADMQKMIHTNIERVLKKINILDESIRESMDKHEDRLKGELLTSNIHSLKDGINEARILNYYDGTEAVIKLNEHKTISQNIQHYYHRYNKKKRAEEMAASQKLLAEEELNYLNSIMLSLQNSENQREIDDIRQELMVAGYLRFRKVPAGKEKPSKPFHFKSTEGIDIYVGKNNTQNDYLTTKFAGKNDTWLHTKDIPGSHVIIKAEKFSEDTLLEAANLAAWYSKAGTSSKVPVDYTRVKNVKKPNGAKPGMVTYSTNKTLYIDPELTRLDRLE</sequence>
<evidence type="ECO:0000256" key="1">
    <source>
        <dbReference type="ARBA" id="ARBA00022555"/>
    </source>
</evidence>
<comment type="subunit">
    <text evidence="5">Associates with stalled 50S ribosomal subunits. Binds to RqcP.</text>
</comment>